<dbReference type="Gene3D" id="3.40.50.12620">
    <property type="match status" value="1"/>
</dbReference>
<dbReference type="PANTHER" id="PTHR10088:SF4">
    <property type="entry name" value="GLUCOKINASE REGULATORY PROTEIN"/>
    <property type="match status" value="1"/>
</dbReference>
<keyword evidence="4 13" id="KW-0418">Kinase</keyword>
<dbReference type="SMART" id="SM00326">
    <property type="entry name" value="SH3"/>
    <property type="match status" value="1"/>
</dbReference>
<feature type="domain" description="SIS" evidence="17">
    <location>
        <begin position="257"/>
        <end position="454"/>
    </location>
</feature>
<dbReference type="Pfam" id="PF20741">
    <property type="entry name" value="GKRP-like_C"/>
    <property type="match status" value="1"/>
</dbReference>
<keyword evidence="6 13" id="KW-0829">Tyrosine-protein kinase</keyword>
<organism evidence="18 19">
    <name type="scientific">Electrophorus voltai</name>
    <dbReference type="NCBI Taxonomy" id="2609070"/>
    <lineage>
        <taxon>Eukaryota</taxon>
        <taxon>Metazoa</taxon>
        <taxon>Chordata</taxon>
        <taxon>Craniata</taxon>
        <taxon>Vertebrata</taxon>
        <taxon>Euteleostomi</taxon>
        <taxon>Actinopterygii</taxon>
        <taxon>Neopterygii</taxon>
        <taxon>Teleostei</taxon>
        <taxon>Ostariophysi</taxon>
        <taxon>Gymnotiformes</taxon>
        <taxon>Gymnotoidei</taxon>
        <taxon>Gymnotidae</taxon>
        <taxon>Electrophorus</taxon>
    </lineage>
</organism>
<evidence type="ECO:0000256" key="2">
    <source>
        <dbReference type="ARBA" id="ARBA00022679"/>
    </source>
</evidence>
<dbReference type="SUPFAM" id="SSF56112">
    <property type="entry name" value="Protein kinase-like (PK-like)"/>
    <property type="match status" value="1"/>
</dbReference>
<dbReference type="EMBL" id="JAROKS010000018">
    <property type="protein sequence ID" value="KAK1793302.1"/>
    <property type="molecule type" value="Genomic_DNA"/>
</dbReference>
<dbReference type="GO" id="GO:0070095">
    <property type="term" value="F:fructose-6-phosphate binding"/>
    <property type="evidence" value="ECO:0007669"/>
    <property type="project" value="TreeGrafter"/>
</dbReference>
<comment type="catalytic activity">
    <reaction evidence="9 13">
        <text>L-tyrosyl-[protein] + ATP = O-phospho-L-tyrosyl-[protein] + ADP + H(+)</text>
        <dbReference type="Rhea" id="RHEA:10596"/>
        <dbReference type="Rhea" id="RHEA-COMP:10136"/>
        <dbReference type="Rhea" id="RHEA-COMP:20101"/>
        <dbReference type="ChEBI" id="CHEBI:15378"/>
        <dbReference type="ChEBI" id="CHEBI:30616"/>
        <dbReference type="ChEBI" id="CHEBI:46858"/>
        <dbReference type="ChEBI" id="CHEBI:61978"/>
        <dbReference type="ChEBI" id="CHEBI:456216"/>
        <dbReference type="EC" id="2.7.10.2"/>
    </reaction>
</comment>
<dbReference type="SUPFAM" id="SSF50044">
    <property type="entry name" value="SH3-domain"/>
    <property type="match status" value="1"/>
</dbReference>
<evidence type="ECO:0000256" key="1">
    <source>
        <dbReference type="ARBA" id="ARBA00022443"/>
    </source>
</evidence>
<comment type="caution">
    <text evidence="18">The sequence shown here is derived from an EMBL/GenBank/DDBJ whole genome shotgun (WGS) entry which is preliminary data.</text>
</comment>
<dbReference type="Pfam" id="PF22645">
    <property type="entry name" value="GKRP_SIS_N"/>
    <property type="match status" value="1"/>
</dbReference>
<evidence type="ECO:0000259" key="14">
    <source>
        <dbReference type="PROSITE" id="PS50001"/>
    </source>
</evidence>
<dbReference type="InterPro" id="IPR001347">
    <property type="entry name" value="SIS_dom"/>
</dbReference>
<dbReference type="FunFam" id="1.10.510.10:FF:000554">
    <property type="entry name" value="Predicted protein"/>
    <property type="match status" value="1"/>
</dbReference>
<evidence type="ECO:0000256" key="4">
    <source>
        <dbReference type="ARBA" id="ARBA00022777"/>
    </source>
</evidence>
<keyword evidence="7" id="KW-0119">Carbohydrate metabolism</keyword>
<dbReference type="InterPro" id="IPR000719">
    <property type="entry name" value="Prot_kinase_dom"/>
</dbReference>
<dbReference type="InterPro" id="IPR036860">
    <property type="entry name" value="SH2_dom_sf"/>
</dbReference>
<dbReference type="SMART" id="SM00252">
    <property type="entry name" value="SH2"/>
    <property type="match status" value="1"/>
</dbReference>
<evidence type="ECO:0000259" key="17">
    <source>
        <dbReference type="PROSITE" id="PS51464"/>
    </source>
</evidence>
<dbReference type="InterPro" id="IPR036028">
    <property type="entry name" value="SH3-like_dom_sf"/>
</dbReference>
<keyword evidence="2 13" id="KW-0808">Transferase</keyword>
<comment type="similarity">
    <text evidence="13">Belongs to the protein kinase superfamily. Tyr protein kinase family.</text>
</comment>
<evidence type="ECO:0000256" key="6">
    <source>
        <dbReference type="ARBA" id="ARBA00023137"/>
    </source>
</evidence>
<feature type="binding site" evidence="12">
    <location>
        <position position="782"/>
    </location>
    <ligand>
        <name>ATP</name>
        <dbReference type="ChEBI" id="CHEBI:30616"/>
    </ligand>
</feature>
<reference evidence="18" key="1">
    <citation type="submission" date="2023-03" db="EMBL/GenBank/DDBJ databases">
        <title>Electrophorus voltai genome.</title>
        <authorList>
            <person name="Bian C."/>
        </authorList>
    </citation>
    <scope>NUCLEOTIDE SEQUENCE</scope>
    <source>
        <strain evidence="18">CB-2022</strain>
        <tissue evidence="18">Muscle</tissue>
    </source>
</reference>
<evidence type="ECO:0000256" key="5">
    <source>
        <dbReference type="ARBA" id="ARBA00022840"/>
    </source>
</evidence>
<evidence type="ECO:0000256" key="3">
    <source>
        <dbReference type="ARBA" id="ARBA00022741"/>
    </source>
</evidence>
<dbReference type="Gene3D" id="1.10.510.10">
    <property type="entry name" value="Transferase(Phosphotransferase) domain 1"/>
    <property type="match status" value="1"/>
</dbReference>
<evidence type="ECO:0000259" key="16">
    <source>
        <dbReference type="PROSITE" id="PS50011"/>
    </source>
</evidence>
<dbReference type="GO" id="GO:0042593">
    <property type="term" value="P:glucose homeostasis"/>
    <property type="evidence" value="ECO:0007669"/>
    <property type="project" value="TreeGrafter"/>
</dbReference>
<dbReference type="PROSITE" id="PS50002">
    <property type="entry name" value="SH3"/>
    <property type="match status" value="1"/>
</dbReference>
<dbReference type="Pfam" id="PF22198">
    <property type="entry name" value="GKRP_SIS_2"/>
    <property type="match status" value="1"/>
</dbReference>
<dbReference type="PROSITE" id="PS50001">
    <property type="entry name" value="SH2"/>
    <property type="match status" value="1"/>
</dbReference>
<feature type="domain" description="SH3" evidence="15">
    <location>
        <begin position="549"/>
        <end position="616"/>
    </location>
</feature>
<dbReference type="GO" id="GO:0030246">
    <property type="term" value="F:carbohydrate binding"/>
    <property type="evidence" value="ECO:0007669"/>
    <property type="project" value="TreeGrafter"/>
</dbReference>
<dbReference type="InterPro" id="IPR040190">
    <property type="entry name" value="MURQ/GCKR"/>
</dbReference>
<dbReference type="InterPro" id="IPR001245">
    <property type="entry name" value="Ser-Thr/Tyr_kinase_cat_dom"/>
</dbReference>
<dbReference type="AlphaFoldDB" id="A0AAD8Z5K1"/>
<keyword evidence="19" id="KW-1185">Reference proteome</keyword>
<evidence type="ECO:0000313" key="18">
    <source>
        <dbReference type="EMBL" id="KAK1793302.1"/>
    </source>
</evidence>
<dbReference type="Gene3D" id="3.30.200.20">
    <property type="entry name" value="Phosphorylase Kinase, domain 1"/>
    <property type="match status" value="1"/>
</dbReference>
<dbReference type="InterPro" id="IPR020635">
    <property type="entry name" value="Tyr_kinase_cat_dom"/>
</dbReference>
<dbReference type="PROSITE" id="PS50011">
    <property type="entry name" value="PROTEIN_KINASE_DOM"/>
    <property type="match status" value="1"/>
</dbReference>
<proteinExistence type="inferred from homology"/>
<dbReference type="GO" id="GO:0004715">
    <property type="term" value="F:non-membrane spanning protein tyrosine kinase activity"/>
    <property type="evidence" value="ECO:0007669"/>
    <property type="project" value="UniProtKB-EC"/>
</dbReference>
<dbReference type="SUPFAM" id="SSF53697">
    <property type="entry name" value="SIS domain"/>
    <property type="match status" value="3"/>
</dbReference>
<dbReference type="GO" id="GO:1901135">
    <property type="term" value="P:carbohydrate derivative metabolic process"/>
    <property type="evidence" value="ECO:0007669"/>
    <property type="project" value="InterPro"/>
</dbReference>
<keyword evidence="10" id="KW-0727">SH2 domain</keyword>
<dbReference type="GO" id="GO:0009750">
    <property type="term" value="P:response to fructose"/>
    <property type="evidence" value="ECO:0007669"/>
    <property type="project" value="TreeGrafter"/>
</dbReference>
<dbReference type="InterPro" id="IPR001452">
    <property type="entry name" value="SH3_domain"/>
</dbReference>
<feature type="domain" description="SH2" evidence="14">
    <location>
        <begin position="637"/>
        <end position="730"/>
    </location>
</feature>
<dbReference type="PRINTS" id="PR00452">
    <property type="entry name" value="SH3DOMAIN"/>
</dbReference>
<dbReference type="InterPro" id="IPR054017">
    <property type="entry name" value="GKRP_SIS_2"/>
</dbReference>
<dbReference type="InterPro" id="IPR011009">
    <property type="entry name" value="Kinase-like_dom_sf"/>
</dbReference>
<dbReference type="GO" id="GO:0005654">
    <property type="term" value="C:nucleoplasm"/>
    <property type="evidence" value="ECO:0007669"/>
    <property type="project" value="TreeGrafter"/>
</dbReference>
<dbReference type="PROSITE" id="PS00107">
    <property type="entry name" value="PROTEIN_KINASE_ATP"/>
    <property type="match status" value="1"/>
</dbReference>
<dbReference type="SMART" id="SM00219">
    <property type="entry name" value="TyrKc"/>
    <property type="match status" value="1"/>
</dbReference>
<dbReference type="Gene3D" id="1.10.8.1080">
    <property type="match status" value="1"/>
</dbReference>
<dbReference type="InterPro" id="IPR000980">
    <property type="entry name" value="SH2"/>
</dbReference>
<evidence type="ECO:0000259" key="15">
    <source>
        <dbReference type="PROSITE" id="PS50002"/>
    </source>
</evidence>
<dbReference type="Pfam" id="PF00017">
    <property type="entry name" value="SH2"/>
    <property type="match status" value="1"/>
</dbReference>
<feature type="domain" description="Protein kinase" evidence="16">
    <location>
        <begin position="754"/>
        <end position="1038"/>
    </location>
</feature>
<evidence type="ECO:0000256" key="9">
    <source>
        <dbReference type="ARBA" id="ARBA00051245"/>
    </source>
</evidence>
<dbReference type="GO" id="GO:0005524">
    <property type="term" value="F:ATP binding"/>
    <property type="evidence" value="ECO:0007669"/>
    <property type="project" value="UniProtKB-UniRule"/>
</dbReference>
<dbReference type="FunFam" id="3.40.50.12620:FF:000001">
    <property type="entry name" value="Glucokinase regulatory protein"/>
    <property type="match status" value="1"/>
</dbReference>
<dbReference type="Gene3D" id="3.30.505.10">
    <property type="entry name" value="SH2 domain"/>
    <property type="match status" value="1"/>
</dbReference>
<dbReference type="Proteomes" id="UP001239994">
    <property type="component" value="Unassembled WGS sequence"/>
</dbReference>
<dbReference type="InterPro" id="IPR046348">
    <property type="entry name" value="SIS_dom_sf"/>
</dbReference>
<dbReference type="PROSITE" id="PS51464">
    <property type="entry name" value="SIS"/>
    <property type="match status" value="1"/>
</dbReference>
<sequence>MQQWESSYTPSLPITEQPNPITIDIDRANPKEIVQMLKKCDAEIFHRTLHKDSIYQKLNSYSIVQRMVDVSRRVETILKDPEDSMIILSGCGTSGRIAFLLATCFNRWLAALHQKEICSYIIAGGDKALLTSQDTPEDSPSLGALMLEKVRGRAERAKSSECIPLQYTTLTLYYKAPFVEGQLNLCLNKLDIFTPVLIGFNPISMASLHWLCSANRTERMQDCPCHFKEVVERMSEMQNQQKAYLLNPVVGAEPGFCVPSLQEEGRVCYLGWHSLGIIGIIDASECSPTFGAAFEDIRGFISKGFSEMKNKEGDLSPLGQHFIIGHKDFVNTILPSLSNKDMVIFLFTVNDDMNEVSELARCVRQNISNLHALTHDLQGLCVPSTKYKQHFYKIICTILQFQGYIQGMFKTILTITWPSSLHEQSAVRMKQHWELSSKWCLNAISTGAHILKGKVYRNYMIDLRVSNSKLYKRAIHMLQRFTGSTHTQCKMALLRAIYDVEVLTDEIILADVTHHTLVAIKKDRMGNCTCYCKSCPLLCSEQEDEETAKTNRAYKSLYNYQCHTLMDLKLSRGDILEVIEETQHWLYVKKHTVKDKNGIVKEEGYVPRNYVKPVTSLEANLRLGPQGSWFLSLGRRWYFENIKTRIEAKRCLLRPENSEGAFLVWRSSKNHHFYLSVKNEPHARHYRIKEQETDQRFYLVIQKTFKTLSELVQSYSKHQDGLCTRLSHPCVMLDVPTLPSLSVDAQWEVDRSLLTKVKKLGSGEFAEVWQGVWDKKIDVAIKELRAVSPEIHTEIKIMKELHHERLLKLYAVCTISEPFCIITELMKNGSLKKYLISKCSDPISKSKIKDMYINNQHCPCQFISDHKEKKDIEYSLMIDFAVQIAEGMAYLESKNIVHRDLRADNILLTDMQSCKIADFGLAQFTFQMDQNISSVKVPVKWMAPEIFDGREYTTKCDVWSFGVLLTEIITYGNNPYPDQDKTACIQAIQRGERMKRPLDCPLALYDIMLLCWIFNPQERPCFTELQDRLMALVPEPVLELE</sequence>
<dbReference type="GO" id="GO:0019899">
    <property type="term" value="F:enzyme binding"/>
    <property type="evidence" value="ECO:0007669"/>
    <property type="project" value="TreeGrafter"/>
</dbReference>
<keyword evidence="1 11" id="KW-0728">SH3 domain</keyword>
<keyword evidence="3 12" id="KW-0547">Nucleotide-binding</keyword>
<dbReference type="Gene3D" id="2.30.30.40">
    <property type="entry name" value="SH3 Domains"/>
    <property type="match status" value="1"/>
</dbReference>
<dbReference type="GO" id="GO:0004857">
    <property type="term" value="F:enzyme inhibitor activity"/>
    <property type="evidence" value="ECO:0007669"/>
    <property type="project" value="TreeGrafter"/>
</dbReference>
<evidence type="ECO:0000256" key="10">
    <source>
        <dbReference type="PROSITE-ProRule" id="PRU00191"/>
    </source>
</evidence>
<evidence type="ECO:0000256" key="7">
    <source>
        <dbReference type="ARBA" id="ARBA00023277"/>
    </source>
</evidence>
<keyword evidence="8" id="KW-0449">Lipoprotein</keyword>
<dbReference type="InterPro" id="IPR017441">
    <property type="entry name" value="Protein_kinase_ATP_BS"/>
</dbReference>
<dbReference type="Gene3D" id="3.40.50.10490">
    <property type="entry name" value="Glucose-6-phosphate isomerase like protein, domain 1"/>
    <property type="match status" value="1"/>
</dbReference>
<evidence type="ECO:0000256" key="12">
    <source>
        <dbReference type="PROSITE-ProRule" id="PRU10141"/>
    </source>
</evidence>
<evidence type="ECO:0000313" key="19">
    <source>
        <dbReference type="Proteomes" id="UP001239994"/>
    </source>
</evidence>
<dbReference type="SUPFAM" id="SSF55550">
    <property type="entry name" value="SH2 domain"/>
    <property type="match status" value="1"/>
</dbReference>
<accession>A0AAD8Z5K1</accession>
<dbReference type="GO" id="GO:0005829">
    <property type="term" value="C:cytosol"/>
    <property type="evidence" value="ECO:0007669"/>
    <property type="project" value="TreeGrafter"/>
</dbReference>
<gene>
    <name evidence="18" type="ORF">P4O66_011687</name>
</gene>
<name>A0AAD8Z5K1_9TELE</name>
<dbReference type="EC" id="2.7.10.2" evidence="13"/>
<dbReference type="Pfam" id="PF07714">
    <property type="entry name" value="PK_Tyr_Ser-Thr"/>
    <property type="match status" value="1"/>
</dbReference>
<evidence type="ECO:0000256" key="13">
    <source>
        <dbReference type="RuleBase" id="RU362096"/>
    </source>
</evidence>
<dbReference type="PANTHER" id="PTHR10088">
    <property type="entry name" value="GLUCOKINASE REGULATORY PROTEIN"/>
    <property type="match status" value="1"/>
</dbReference>
<evidence type="ECO:0000256" key="11">
    <source>
        <dbReference type="PROSITE-ProRule" id="PRU00192"/>
    </source>
</evidence>
<keyword evidence="5 12" id="KW-0067">ATP-binding</keyword>
<dbReference type="PRINTS" id="PR00109">
    <property type="entry name" value="TYRKINASE"/>
</dbReference>
<dbReference type="InterPro" id="IPR008266">
    <property type="entry name" value="Tyr_kinase_AS"/>
</dbReference>
<dbReference type="PROSITE" id="PS00109">
    <property type="entry name" value="PROTEIN_KINASE_TYR"/>
    <property type="match status" value="1"/>
</dbReference>
<evidence type="ECO:0000256" key="8">
    <source>
        <dbReference type="ARBA" id="ARBA00023288"/>
    </source>
</evidence>
<protein>
    <recommendedName>
        <fullName evidence="13">Tyrosine-protein kinase</fullName>
        <ecNumber evidence="13">2.7.10.2</ecNumber>
    </recommendedName>
</protein>